<accession>A0AAV2Z4J6</accession>
<dbReference type="GO" id="GO:0015074">
    <property type="term" value="P:DNA integration"/>
    <property type="evidence" value="ECO:0007669"/>
    <property type="project" value="InterPro"/>
</dbReference>
<dbReference type="InterPro" id="IPR039537">
    <property type="entry name" value="Retrotran_Ty1/copia-like"/>
</dbReference>
<name>A0AAV2Z4J6_9STRA</name>
<comment type="caution">
    <text evidence="3">The sequence shown here is derived from an EMBL/GenBank/DDBJ whole genome shotgun (WGS) entry which is preliminary data.</text>
</comment>
<dbReference type="SUPFAM" id="SSF53098">
    <property type="entry name" value="Ribonuclease H-like"/>
    <property type="match status" value="1"/>
</dbReference>
<dbReference type="AlphaFoldDB" id="A0AAV2Z4J6"/>
<feature type="region of interest" description="Disordered" evidence="1">
    <location>
        <begin position="485"/>
        <end position="547"/>
    </location>
</feature>
<dbReference type="InterPro" id="IPR036397">
    <property type="entry name" value="RNaseH_sf"/>
</dbReference>
<dbReference type="Pfam" id="PF00665">
    <property type="entry name" value="rve"/>
    <property type="match status" value="1"/>
</dbReference>
<dbReference type="PANTHER" id="PTHR42648">
    <property type="entry name" value="TRANSPOSASE, PUTATIVE-RELATED"/>
    <property type="match status" value="1"/>
</dbReference>
<evidence type="ECO:0000259" key="2">
    <source>
        <dbReference type="PROSITE" id="PS50994"/>
    </source>
</evidence>
<feature type="domain" description="Integrase catalytic" evidence="2">
    <location>
        <begin position="213"/>
        <end position="323"/>
    </location>
</feature>
<dbReference type="PROSITE" id="PS50994">
    <property type="entry name" value="INTEGRASE"/>
    <property type="match status" value="1"/>
</dbReference>
<dbReference type="Proteomes" id="UP001146120">
    <property type="component" value="Unassembled WGS sequence"/>
</dbReference>
<feature type="compositionally biased region" description="Acidic residues" evidence="1">
    <location>
        <begin position="506"/>
        <end position="515"/>
    </location>
</feature>
<reference evidence="3" key="1">
    <citation type="submission" date="2022-11" db="EMBL/GenBank/DDBJ databases">
        <authorList>
            <person name="Morgan W.R."/>
            <person name="Tartar A."/>
        </authorList>
    </citation>
    <scope>NUCLEOTIDE SEQUENCE</scope>
    <source>
        <strain evidence="3">ARSEF 373</strain>
    </source>
</reference>
<feature type="compositionally biased region" description="Basic and acidic residues" evidence="1">
    <location>
        <begin position="489"/>
        <end position="505"/>
    </location>
</feature>
<dbReference type="InterPro" id="IPR012337">
    <property type="entry name" value="RNaseH-like_sf"/>
</dbReference>
<evidence type="ECO:0000313" key="4">
    <source>
        <dbReference type="Proteomes" id="UP001146120"/>
    </source>
</evidence>
<gene>
    <name evidence="3" type="ORF">N0F65_002351</name>
</gene>
<keyword evidence="4" id="KW-1185">Reference proteome</keyword>
<dbReference type="PANTHER" id="PTHR42648:SF18">
    <property type="entry name" value="RETROTRANSPOSON, UNCLASSIFIED-LIKE PROTEIN"/>
    <property type="match status" value="1"/>
</dbReference>
<dbReference type="EMBL" id="DAKRPA010000052">
    <property type="protein sequence ID" value="DBA01216.1"/>
    <property type="molecule type" value="Genomic_DNA"/>
</dbReference>
<evidence type="ECO:0000313" key="3">
    <source>
        <dbReference type="EMBL" id="DBA01216.1"/>
    </source>
</evidence>
<organism evidence="3 4">
    <name type="scientific">Lagenidium giganteum</name>
    <dbReference type="NCBI Taxonomy" id="4803"/>
    <lineage>
        <taxon>Eukaryota</taxon>
        <taxon>Sar</taxon>
        <taxon>Stramenopiles</taxon>
        <taxon>Oomycota</taxon>
        <taxon>Peronosporomycetes</taxon>
        <taxon>Pythiales</taxon>
        <taxon>Pythiaceae</taxon>
    </lineage>
</organism>
<proteinExistence type="predicted"/>
<dbReference type="InterPro" id="IPR001584">
    <property type="entry name" value="Integrase_cat-core"/>
</dbReference>
<sequence>MSDPVCVIATTTVVAPLMMNRMIVITDSRIMDNEVAPVMNSERAPRHEIDNGVVRLSKTPSVERIVGTASSKATVTMRVRNHSTNNNEDRDLPDVYYVEGTQTSLMPLDYMQTKGKFMLRPNKDQSVLWLAKLGTMLTFGNVDGFAQATAFAVGVMQMEASCQLWHQRLNHISFDATEAMNKHGIVESVTIDNTDTIAYDCDEKNDLRKGPKRETQPLSKISVDICSSGTVWKNTMFLLMVNEATRYKWTFVLKTKKDAAHHIQVQLSRRSKRLEGKCPVKVLHSDQGGEFLGMELRVWCESQRIKQRFTNAYSPEENAIVAQDPDDVECYWTTRHAMGEAIQHVIDTHNVSPTKGLHGATPHSELFGECPDVSGGACRMHTSTHNDTHRRRSSWQELSHVCSLAIPTTQKGTKRWPFQVAAFRLIVSAGMAKSEWCPRVFKLVSSERSPCSNVQIEQTVRHGEQDTAQVGTDCMACGYDSSARQASQADDHATRQDVAHPRDELQDSVEAEADEDVARPFQPASPNGTGGKHVKFDDQSIRSGRKRHASRRYDDYVLVGLLAGEVPVPKTYDEAKASRYRREWELAIQSETLTPYRSTARGDWFPEAQRAAIW</sequence>
<dbReference type="Gene3D" id="3.30.420.10">
    <property type="entry name" value="Ribonuclease H-like superfamily/Ribonuclease H"/>
    <property type="match status" value="1"/>
</dbReference>
<protein>
    <recommendedName>
        <fullName evidence="2">Integrase catalytic domain-containing protein</fullName>
    </recommendedName>
</protein>
<reference evidence="3" key="2">
    <citation type="journal article" date="2023" name="Microbiol Resour">
        <title>Decontamination and Annotation of the Draft Genome Sequence of the Oomycete Lagenidium giganteum ARSEF 373.</title>
        <authorList>
            <person name="Morgan W.R."/>
            <person name="Tartar A."/>
        </authorList>
    </citation>
    <scope>NUCLEOTIDE SEQUENCE</scope>
    <source>
        <strain evidence="3">ARSEF 373</strain>
    </source>
</reference>
<dbReference type="GO" id="GO:0003676">
    <property type="term" value="F:nucleic acid binding"/>
    <property type="evidence" value="ECO:0007669"/>
    <property type="project" value="InterPro"/>
</dbReference>
<evidence type="ECO:0000256" key="1">
    <source>
        <dbReference type="SAM" id="MobiDB-lite"/>
    </source>
</evidence>